<name>A0ACC2JZY1_9PEZI</name>
<proteinExistence type="predicted"/>
<protein>
    <submittedName>
        <fullName evidence="1">Uncharacterized protein</fullName>
    </submittedName>
</protein>
<comment type="caution">
    <text evidence="1">The sequence shown here is derived from an EMBL/GenBank/DDBJ whole genome shotgun (WGS) entry which is preliminary data.</text>
</comment>
<gene>
    <name evidence="1" type="ORF">O1611_g638</name>
</gene>
<dbReference type="EMBL" id="JAPUUL010000058">
    <property type="protein sequence ID" value="KAJ8132989.1"/>
    <property type="molecule type" value="Genomic_DNA"/>
</dbReference>
<evidence type="ECO:0000313" key="2">
    <source>
        <dbReference type="Proteomes" id="UP001153332"/>
    </source>
</evidence>
<organism evidence="1 2">
    <name type="scientific">Lasiodiplodia mahajangana</name>
    <dbReference type="NCBI Taxonomy" id="1108764"/>
    <lineage>
        <taxon>Eukaryota</taxon>
        <taxon>Fungi</taxon>
        <taxon>Dikarya</taxon>
        <taxon>Ascomycota</taxon>
        <taxon>Pezizomycotina</taxon>
        <taxon>Dothideomycetes</taxon>
        <taxon>Dothideomycetes incertae sedis</taxon>
        <taxon>Botryosphaeriales</taxon>
        <taxon>Botryosphaeriaceae</taxon>
        <taxon>Lasiodiplodia</taxon>
    </lineage>
</organism>
<reference evidence="1" key="1">
    <citation type="submission" date="2022-12" db="EMBL/GenBank/DDBJ databases">
        <title>Genome Sequence of Lasiodiplodia mahajangana.</title>
        <authorList>
            <person name="Buettner E."/>
        </authorList>
    </citation>
    <scope>NUCLEOTIDE SEQUENCE</scope>
    <source>
        <strain evidence="1">VT137</strain>
    </source>
</reference>
<dbReference type="Proteomes" id="UP001153332">
    <property type="component" value="Unassembled WGS sequence"/>
</dbReference>
<sequence>MERRPAPGRIEHQAVSYGIYMIPTLQIAFENANLQTKRLYRLNMADPLSLSLALAPLVIEAFKGFRAAKSKLRIFSHYSRELKRIQRGFEIQRVIFESECELLFLQITKDHSQVEALLRARELDANARSIMRGACTYLGRKQEAFSGVFEGIQASLQDLGNELESFQPFESERKDNETLRATVRRLRDRLKITINVTNYDNALKRLREYNSDLKSIIKYARKWKGDLPRVQVQDVAGSPEPLRSGWWEFGRVRPAALAFYKATVGNWICEERKHQRHVIKLFANPEIREDVRMNFLLLGEWELSGTTVSKRIDSISLQVRSAIVERPRQLALGNREMPQASINSRAVKRRRISRDDETLVNSRSSYPHSPSNSDGHSLLPHRRANEGSNTQEDGYTSERSCIMKMQQLRDPACLGYVDIETQNLFRHSFYPWSGVCRGSTTAVKSVTTAKSLADLFDGPVYENFDILDQLLMAKTVVATILQFHSTPWLGSWWTMRDIHYLNNRIEMASVLSTLHFGIVMGRRHKRVCEQADVLPPAQQDAESGGPSQHVRNSVLHNLGVGLLQIDRWTHLDPNAVDEIHKLALQRSRLGPKYRDLVQKCLHCDFGVGDDLSTPKLQDAIVNQVMAELESMISGLEIDDDDEEA</sequence>
<accession>A0ACC2JZY1</accession>
<keyword evidence="2" id="KW-1185">Reference proteome</keyword>
<evidence type="ECO:0000313" key="1">
    <source>
        <dbReference type="EMBL" id="KAJ8132989.1"/>
    </source>
</evidence>